<evidence type="ECO:0000256" key="1">
    <source>
        <dbReference type="RuleBase" id="RU365079"/>
    </source>
</evidence>
<gene>
    <name evidence="3" type="ORF">INT47_006080</name>
</gene>
<accession>A0A8H7RD07</accession>
<keyword evidence="4" id="KW-1185">Reference proteome</keyword>
<feature type="domain" description="FCP1 homology" evidence="2">
    <location>
        <begin position="25"/>
        <end position="184"/>
    </location>
</feature>
<dbReference type="PANTHER" id="PTHR12210">
    <property type="entry name" value="DULLARD PROTEIN PHOSPHATASE"/>
    <property type="match status" value="1"/>
</dbReference>
<dbReference type="GO" id="GO:0015031">
    <property type="term" value="P:protein transport"/>
    <property type="evidence" value="ECO:0007669"/>
    <property type="project" value="UniProtKB-KW"/>
</dbReference>
<keyword evidence="1" id="KW-0813">Transport</keyword>
<dbReference type="OrthoDB" id="1711508at2759"/>
<evidence type="ECO:0000259" key="2">
    <source>
        <dbReference type="PROSITE" id="PS50969"/>
    </source>
</evidence>
<dbReference type="EMBL" id="JAEPRD010000020">
    <property type="protein sequence ID" value="KAG2208225.1"/>
    <property type="molecule type" value="Genomic_DNA"/>
</dbReference>
<keyword evidence="1" id="KW-0809">Transit peptide</keyword>
<comment type="subunit">
    <text evidence="1">Component of the TIM23 complex.</text>
</comment>
<dbReference type="Proteomes" id="UP000603453">
    <property type="component" value="Unassembled WGS sequence"/>
</dbReference>
<dbReference type="PROSITE" id="PS50969">
    <property type="entry name" value="FCP1"/>
    <property type="match status" value="1"/>
</dbReference>
<dbReference type="InterPro" id="IPR036412">
    <property type="entry name" value="HAD-like_sf"/>
</dbReference>
<dbReference type="PROSITE" id="PS01228">
    <property type="entry name" value="COF_1"/>
    <property type="match status" value="1"/>
</dbReference>
<dbReference type="InterPro" id="IPR050365">
    <property type="entry name" value="TIM50"/>
</dbReference>
<keyword evidence="1" id="KW-0811">Translocation</keyword>
<dbReference type="InterPro" id="IPR023214">
    <property type="entry name" value="HAD_sf"/>
</dbReference>
<proteinExistence type="inferred from homology"/>
<comment type="caution">
    <text evidence="3">The sequence shown here is derived from an EMBL/GenBank/DDBJ whole genome shotgun (WGS) entry which is preliminary data.</text>
</comment>
<keyword evidence="1" id="KW-0653">Protein transport</keyword>
<organism evidence="3 4">
    <name type="scientific">Mucor saturninus</name>
    <dbReference type="NCBI Taxonomy" id="64648"/>
    <lineage>
        <taxon>Eukaryota</taxon>
        <taxon>Fungi</taxon>
        <taxon>Fungi incertae sedis</taxon>
        <taxon>Mucoromycota</taxon>
        <taxon>Mucoromycotina</taxon>
        <taxon>Mucoromycetes</taxon>
        <taxon>Mucorales</taxon>
        <taxon>Mucorineae</taxon>
        <taxon>Mucoraceae</taxon>
        <taxon>Mucor</taxon>
    </lineage>
</organism>
<dbReference type="SMART" id="SM00577">
    <property type="entry name" value="CPDc"/>
    <property type="match status" value="1"/>
</dbReference>
<name>A0A8H7RD07_9FUNG</name>
<dbReference type="AlphaFoldDB" id="A0A8H7RD07"/>
<dbReference type="GO" id="GO:0005744">
    <property type="term" value="C:TIM23 mitochondrial import inner membrane translocase complex"/>
    <property type="evidence" value="ECO:0007669"/>
    <property type="project" value="UniProtKB-UniRule"/>
</dbReference>
<dbReference type="SUPFAM" id="SSF56784">
    <property type="entry name" value="HAD-like"/>
    <property type="match status" value="1"/>
</dbReference>
<comment type="subcellular location">
    <subcellularLocation>
        <location evidence="1">Mitochondrion inner membrane</location>
        <topology evidence="1">Single-pass membrane protein</topology>
    </subcellularLocation>
</comment>
<protein>
    <recommendedName>
        <fullName evidence="1">Mitochondrial import inner membrane translocase subunit TIM50</fullName>
    </recommendedName>
</protein>
<comment type="similarity">
    <text evidence="1">Belongs to the TIM50 family.</text>
</comment>
<dbReference type="InterPro" id="IPR004274">
    <property type="entry name" value="FCP1_dom"/>
</dbReference>
<reference evidence="3" key="1">
    <citation type="submission" date="2020-12" db="EMBL/GenBank/DDBJ databases">
        <title>Metabolic potential, ecology and presence of endohyphal bacteria is reflected in genomic diversity of Mucoromycotina.</title>
        <authorList>
            <person name="Muszewska A."/>
            <person name="Okrasinska A."/>
            <person name="Steczkiewicz K."/>
            <person name="Drgas O."/>
            <person name="Orlowska M."/>
            <person name="Perlinska-Lenart U."/>
            <person name="Aleksandrzak-Piekarczyk T."/>
            <person name="Szatraj K."/>
            <person name="Zielenkiewicz U."/>
            <person name="Pilsyk S."/>
            <person name="Malc E."/>
            <person name="Mieczkowski P."/>
            <person name="Kruszewska J.S."/>
            <person name="Biernat P."/>
            <person name="Pawlowska J."/>
        </authorList>
    </citation>
    <scope>NUCLEOTIDE SEQUENCE</scope>
    <source>
        <strain evidence="3">WA0000017839</strain>
    </source>
</reference>
<evidence type="ECO:0000313" key="3">
    <source>
        <dbReference type="EMBL" id="KAG2208225.1"/>
    </source>
</evidence>
<comment type="function">
    <text evidence="1">Essential component of the TIM23 complex, a complex that mediates the translocation of transit peptide-containing proteins across the mitochondrial inner membrane.</text>
</comment>
<dbReference type="Gene3D" id="3.40.50.1000">
    <property type="entry name" value="HAD superfamily/HAD-like"/>
    <property type="match status" value="1"/>
</dbReference>
<keyword evidence="1" id="KW-0496">Mitochondrion</keyword>
<evidence type="ECO:0000313" key="4">
    <source>
        <dbReference type="Proteomes" id="UP000603453"/>
    </source>
</evidence>
<sequence length="247" mass="29112">MSKKVLAPTKAYLNVVNKGSITLKEARKDQLLILDLNGTLVSRNRKNKSMYVRPYAQEFFDYVFENFTVMLWSSAQPHSVKYMSRIFRHRRDKLVAVWDRTSLDLSTRDFNRKSSTIKDLNKVWKHFDGKYDATNTILLDDSRQKTVLQPYNAIHPTEFEHHSTAFVSSGESELLHVMEYLSAIQFQSNIAWYIKHHPYHNLPKNNEKNIYKLEFYKFADNWENPPQVVDFTPVNNLLNDFSSIQIK</sequence>
<dbReference type="Pfam" id="PF03031">
    <property type="entry name" value="NIF"/>
    <property type="match status" value="1"/>
</dbReference>